<evidence type="ECO:0000256" key="1">
    <source>
        <dbReference type="SAM" id="MobiDB-lite"/>
    </source>
</evidence>
<feature type="region of interest" description="Disordered" evidence="1">
    <location>
        <begin position="22"/>
        <end position="41"/>
    </location>
</feature>
<accession>A0A369J8W4</accession>
<reference evidence="2" key="1">
    <citation type="submission" date="2018-04" db="EMBL/GenBank/DDBJ databases">
        <title>Whole genome sequencing of Hypsizygus marmoreus.</title>
        <authorList>
            <person name="Choi I.-G."/>
            <person name="Min B."/>
            <person name="Kim J.-G."/>
            <person name="Kim S."/>
            <person name="Oh Y.-L."/>
            <person name="Kong W.-S."/>
            <person name="Park H."/>
            <person name="Jeong J."/>
            <person name="Song E.-S."/>
        </authorList>
    </citation>
    <scope>NUCLEOTIDE SEQUENCE [LARGE SCALE GENOMIC DNA]</scope>
    <source>
        <strain evidence="2">51987-8</strain>
    </source>
</reference>
<proteinExistence type="predicted"/>
<evidence type="ECO:0000313" key="3">
    <source>
        <dbReference type="Proteomes" id="UP000076154"/>
    </source>
</evidence>
<dbReference type="Proteomes" id="UP000076154">
    <property type="component" value="Unassembled WGS sequence"/>
</dbReference>
<dbReference type="AlphaFoldDB" id="A0A369J8W4"/>
<protein>
    <submittedName>
        <fullName evidence="2">Uncharacterized protein</fullName>
    </submittedName>
</protein>
<evidence type="ECO:0000313" key="2">
    <source>
        <dbReference type="EMBL" id="RDB17047.1"/>
    </source>
</evidence>
<keyword evidence="3" id="KW-1185">Reference proteome</keyword>
<organism evidence="2 3">
    <name type="scientific">Hypsizygus marmoreus</name>
    <name type="common">White beech mushroom</name>
    <name type="synonym">Agaricus marmoreus</name>
    <dbReference type="NCBI Taxonomy" id="39966"/>
    <lineage>
        <taxon>Eukaryota</taxon>
        <taxon>Fungi</taxon>
        <taxon>Dikarya</taxon>
        <taxon>Basidiomycota</taxon>
        <taxon>Agaricomycotina</taxon>
        <taxon>Agaricomycetes</taxon>
        <taxon>Agaricomycetidae</taxon>
        <taxon>Agaricales</taxon>
        <taxon>Tricholomatineae</taxon>
        <taxon>Lyophyllaceae</taxon>
        <taxon>Hypsizygus</taxon>
    </lineage>
</organism>
<sequence>MTTFAAANSSFTQVQHISSRPFRFPHTLPSTGGHQPPLDPPSAAVGISFLLMPTLPSYRPPPSSGAPHPYLCRQCRNPAVLLEPK</sequence>
<gene>
    <name evidence="2" type="ORF">Hypma_002019</name>
</gene>
<name>A0A369J8W4_HYPMA</name>
<dbReference type="InParanoid" id="A0A369J8W4"/>
<dbReference type="EMBL" id="LUEZ02000116">
    <property type="protein sequence ID" value="RDB17047.1"/>
    <property type="molecule type" value="Genomic_DNA"/>
</dbReference>
<comment type="caution">
    <text evidence="2">The sequence shown here is derived from an EMBL/GenBank/DDBJ whole genome shotgun (WGS) entry which is preliminary data.</text>
</comment>